<dbReference type="AlphaFoldDB" id="A0AAN8TQY5"/>
<sequence>MNSGNGSVSRWLCRNCKCLITKTGYTICECGCETWVDDGTHEK</sequence>
<organism evidence="1 2">
    <name type="scientific">Solanum bulbocastanum</name>
    <name type="common">Wild potato</name>
    <dbReference type="NCBI Taxonomy" id="147425"/>
    <lineage>
        <taxon>Eukaryota</taxon>
        <taxon>Viridiplantae</taxon>
        <taxon>Streptophyta</taxon>
        <taxon>Embryophyta</taxon>
        <taxon>Tracheophyta</taxon>
        <taxon>Spermatophyta</taxon>
        <taxon>Magnoliopsida</taxon>
        <taxon>eudicotyledons</taxon>
        <taxon>Gunneridae</taxon>
        <taxon>Pentapetalae</taxon>
        <taxon>asterids</taxon>
        <taxon>lamiids</taxon>
        <taxon>Solanales</taxon>
        <taxon>Solanaceae</taxon>
        <taxon>Solanoideae</taxon>
        <taxon>Solaneae</taxon>
        <taxon>Solanum</taxon>
    </lineage>
</organism>
<accession>A0AAN8TQY5</accession>
<gene>
    <name evidence="1" type="ORF">RDI58_013062</name>
</gene>
<protein>
    <submittedName>
        <fullName evidence="1">Uncharacterized protein</fullName>
    </submittedName>
</protein>
<dbReference type="Proteomes" id="UP001371456">
    <property type="component" value="Unassembled WGS sequence"/>
</dbReference>
<dbReference type="EMBL" id="JBANQN010000005">
    <property type="protein sequence ID" value="KAK6789263.1"/>
    <property type="molecule type" value="Genomic_DNA"/>
</dbReference>
<comment type="caution">
    <text evidence="1">The sequence shown here is derived from an EMBL/GenBank/DDBJ whole genome shotgun (WGS) entry which is preliminary data.</text>
</comment>
<name>A0AAN8TQY5_SOLBU</name>
<evidence type="ECO:0000313" key="1">
    <source>
        <dbReference type="EMBL" id="KAK6789263.1"/>
    </source>
</evidence>
<keyword evidence="2" id="KW-1185">Reference proteome</keyword>
<proteinExistence type="predicted"/>
<evidence type="ECO:0000313" key="2">
    <source>
        <dbReference type="Proteomes" id="UP001371456"/>
    </source>
</evidence>
<reference evidence="1 2" key="1">
    <citation type="submission" date="2024-02" db="EMBL/GenBank/DDBJ databases">
        <title>de novo genome assembly of Solanum bulbocastanum strain 11H21.</title>
        <authorList>
            <person name="Hosaka A.J."/>
        </authorList>
    </citation>
    <scope>NUCLEOTIDE SEQUENCE [LARGE SCALE GENOMIC DNA]</scope>
    <source>
        <tissue evidence="1">Young leaves</tissue>
    </source>
</reference>